<gene>
    <name evidence="2" type="ORF">CKO31_07845</name>
</gene>
<keyword evidence="3" id="KW-1185">Reference proteome</keyword>
<sequence>MQPLITKRLVLAAGLMLWGACTQAALMPYESGGVQLVYDDAQDLTWTRDANLFKTQYDADNTVIADIIAAVPTITSGNGTHNVVTGDFNTINGRMTWYGAMAWVEWLGSIAYAGADDWRLPAIIDTGAPGFVFAYVGSDAGYNVDTSSSEVAHLWYDTLDNIAFFDTSGGIHQPGWGLSNAGPFGISMQDSAYWSGTEYPPNRNVAMLFHAGRGQQYGPVKDIEFYGWAVRPGQIAAAPVPGTAALLALGLMGIGARKLGSSGNGGFAAFREQCF</sequence>
<evidence type="ECO:0000313" key="2">
    <source>
        <dbReference type="EMBL" id="MBK1630657.1"/>
    </source>
</evidence>
<evidence type="ECO:0000256" key="1">
    <source>
        <dbReference type="SAM" id="SignalP"/>
    </source>
</evidence>
<dbReference type="RefSeq" id="WP_200235743.1">
    <property type="nucleotide sequence ID" value="NZ_NRRV01000014.1"/>
</dbReference>
<organism evidence="2 3">
    <name type="scientific">Thiohalocapsa halophila</name>
    <dbReference type="NCBI Taxonomy" id="69359"/>
    <lineage>
        <taxon>Bacteria</taxon>
        <taxon>Pseudomonadati</taxon>
        <taxon>Pseudomonadota</taxon>
        <taxon>Gammaproteobacteria</taxon>
        <taxon>Chromatiales</taxon>
        <taxon>Chromatiaceae</taxon>
        <taxon>Thiohalocapsa</taxon>
    </lineage>
</organism>
<feature type="chain" id="PRO_5045756267" description="PEP-CTERM sorting domain-containing protein" evidence="1">
    <location>
        <begin position="25"/>
        <end position="275"/>
    </location>
</feature>
<name>A0ABS1CFQ4_9GAMM</name>
<dbReference type="EMBL" id="NRRV01000014">
    <property type="protein sequence ID" value="MBK1630657.1"/>
    <property type="molecule type" value="Genomic_DNA"/>
</dbReference>
<reference evidence="2 3" key="1">
    <citation type="journal article" date="2020" name="Microorganisms">
        <title>Osmotic Adaptation and Compatible Solute Biosynthesis of Phototrophic Bacteria as Revealed from Genome Analyses.</title>
        <authorList>
            <person name="Imhoff J.F."/>
            <person name="Rahn T."/>
            <person name="Kunzel S."/>
            <person name="Keller A."/>
            <person name="Neulinger S.C."/>
        </authorList>
    </citation>
    <scope>NUCLEOTIDE SEQUENCE [LARGE SCALE GENOMIC DNA]</scope>
    <source>
        <strain evidence="2 3">DSM 6210</strain>
    </source>
</reference>
<evidence type="ECO:0000313" key="3">
    <source>
        <dbReference type="Proteomes" id="UP000748752"/>
    </source>
</evidence>
<comment type="caution">
    <text evidence="2">The sequence shown here is derived from an EMBL/GenBank/DDBJ whole genome shotgun (WGS) entry which is preliminary data.</text>
</comment>
<dbReference type="Proteomes" id="UP000748752">
    <property type="component" value="Unassembled WGS sequence"/>
</dbReference>
<feature type="signal peptide" evidence="1">
    <location>
        <begin position="1"/>
        <end position="24"/>
    </location>
</feature>
<proteinExistence type="predicted"/>
<protein>
    <recommendedName>
        <fullName evidence="4">PEP-CTERM sorting domain-containing protein</fullName>
    </recommendedName>
</protein>
<evidence type="ECO:0008006" key="4">
    <source>
        <dbReference type="Google" id="ProtNLM"/>
    </source>
</evidence>
<keyword evidence="1" id="KW-0732">Signal</keyword>
<dbReference type="PROSITE" id="PS51257">
    <property type="entry name" value="PROKAR_LIPOPROTEIN"/>
    <property type="match status" value="1"/>
</dbReference>
<accession>A0ABS1CFQ4</accession>